<proteinExistence type="predicted"/>
<dbReference type="PROSITE" id="PS00062">
    <property type="entry name" value="ALDOKETO_REDUCTASE_2"/>
    <property type="match status" value="1"/>
</dbReference>
<keyword evidence="1" id="KW-0560">Oxidoreductase</keyword>
<comment type="caution">
    <text evidence="3">The sequence shown here is derived from an EMBL/GenBank/DDBJ whole genome shotgun (WGS) entry which is preliminary data.</text>
</comment>
<dbReference type="OrthoDB" id="5357513at2759"/>
<dbReference type="EMBL" id="JOKZ01000500">
    <property type="protein sequence ID" value="KKO97817.1"/>
    <property type="molecule type" value="Genomic_DNA"/>
</dbReference>
<reference evidence="4" key="1">
    <citation type="journal article" date="2015" name="Genome Announc.">
        <title>Draft whole-genome sequence of the biocontrol agent Trichoderma harzianum T6776.</title>
        <authorList>
            <person name="Baroncelli R."/>
            <person name="Piaggeschi G."/>
            <person name="Fiorini L."/>
            <person name="Bertolini E."/>
            <person name="Zapparata A."/>
            <person name="Pe M.E."/>
            <person name="Sarrocco S."/>
            <person name="Vannacci G."/>
        </authorList>
    </citation>
    <scope>NUCLEOTIDE SEQUENCE [LARGE SCALE GENOMIC DNA]</scope>
    <source>
        <strain evidence="4">T6776</strain>
    </source>
</reference>
<gene>
    <name evidence="3" type="ORF">THAR02_10085</name>
</gene>
<dbReference type="InterPro" id="IPR020471">
    <property type="entry name" value="AKR"/>
</dbReference>
<dbReference type="CDD" id="cd19071">
    <property type="entry name" value="AKR_AKR1-5-like"/>
    <property type="match status" value="1"/>
</dbReference>
<dbReference type="InterPro" id="IPR023210">
    <property type="entry name" value="NADP_OxRdtase_dom"/>
</dbReference>
<accession>A0A0F9XAR3</accession>
<evidence type="ECO:0000313" key="3">
    <source>
        <dbReference type="EMBL" id="KKO97817.1"/>
    </source>
</evidence>
<feature type="domain" description="NADP-dependent oxidoreductase" evidence="2">
    <location>
        <begin position="15"/>
        <end position="199"/>
    </location>
</feature>
<sequence length="286" mass="32182">MELKIPLLLYGTAWKEERTAHLTETAALKGFTCIDTANYPTAYDEKLTGDGIAAALKSGIKRSNLFIQTKFAPLWAHHPSKIPFNPHQDIEGQIIESVRQSLEHLQVDYLDSLLLHVPLEDNSDNLVAWKVLETFVPHTIRSLGVSNFTLPLLKEVYANATIKPAIVQNRFYKETGFDIDLREFCAERGITYQAYWMLMHDPEILASDILRSVAEKLNVEKELAFYVLILGLGGTQILDGTTNSERMAQDLKTVGEVFGNKARLRELQGDFDGFRQLLSKLSTGAE</sequence>
<protein>
    <recommendedName>
        <fullName evidence="2">NADP-dependent oxidoreductase domain-containing protein</fullName>
    </recommendedName>
</protein>
<dbReference type="Pfam" id="PF00248">
    <property type="entry name" value="Aldo_ket_red"/>
    <property type="match status" value="1"/>
</dbReference>
<dbReference type="Proteomes" id="UP000034112">
    <property type="component" value="Unassembled WGS sequence"/>
</dbReference>
<evidence type="ECO:0000256" key="1">
    <source>
        <dbReference type="ARBA" id="ARBA00023002"/>
    </source>
</evidence>
<dbReference type="InterPro" id="IPR018170">
    <property type="entry name" value="Aldo/ket_reductase_CS"/>
</dbReference>
<organism evidence="3 4">
    <name type="scientific">Trichoderma harzianum</name>
    <name type="common">Hypocrea lixii</name>
    <dbReference type="NCBI Taxonomy" id="5544"/>
    <lineage>
        <taxon>Eukaryota</taxon>
        <taxon>Fungi</taxon>
        <taxon>Dikarya</taxon>
        <taxon>Ascomycota</taxon>
        <taxon>Pezizomycotina</taxon>
        <taxon>Sordariomycetes</taxon>
        <taxon>Hypocreomycetidae</taxon>
        <taxon>Hypocreales</taxon>
        <taxon>Hypocreaceae</taxon>
        <taxon>Trichoderma</taxon>
    </lineage>
</organism>
<evidence type="ECO:0000313" key="4">
    <source>
        <dbReference type="Proteomes" id="UP000034112"/>
    </source>
</evidence>
<dbReference type="Gene3D" id="3.20.20.100">
    <property type="entry name" value="NADP-dependent oxidoreductase domain"/>
    <property type="match status" value="1"/>
</dbReference>
<dbReference type="GO" id="GO:0016491">
    <property type="term" value="F:oxidoreductase activity"/>
    <property type="evidence" value="ECO:0007669"/>
    <property type="project" value="UniProtKB-KW"/>
</dbReference>
<dbReference type="OMA" id="ITYQAYW"/>
<dbReference type="PRINTS" id="PR00069">
    <property type="entry name" value="ALDKETRDTASE"/>
</dbReference>
<name>A0A0F9XAR3_TRIHA</name>
<dbReference type="InterPro" id="IPR036812">
    <property type="entry name" value="NAD(P)_OxRdtase_dom_sf"/>
</dbReference>
<evidence type="ECO:0000259" key="2">
    <source>
        <dbReference type="Pfam" id="PF00248"/>
    </source>
</evidence>
<dbReference type="PANTHER" id="PTHR11732">
    <property type="entry name" value="ALDO/KETO REDUCTASE"/>
    <property type="match status" value="1"/>
</dbReference>
<dbReference type="SUPFAM" id="SSF51430">
    <property type="entry name" value="NAD(P)-linked oxidoreductase"/>
    <property type="match status" value="1"/>
</dbReference>
<dbReference type="AlphaFoldDB" id="A0A0F9XAR3"/>